<keyword evidence="2" id="KW-1185">Reference proteome</keyword>
<dbReference type="KEGG" id="rfo:REIFOR_00968"/>
<proteinExistence type="predicted"/>
<dbReference type="Proteomes" id="UP000229757">
    <property type="component" value="Chromosome"/>
</dbReference>
<evidence type="ECO:0000313" key="1">
    <source>
        <dbReference type="EMBL" id="ATX76135.1"/>
    </source>
</evidence>
<dbReference type="AlphaFoldDB" id="A0A2K8KMS4"/>
<dbReference type="EMBL" id="CP011797">
    <property type="protein sequence ID" value="ATX76135.1"/>
    <property type="molecule type" value="Genomic_DNA"/>
</dbReference>
<gene>
    <name evidence="1" type="ORF">REIFOR_00968</name>
</gene>
<protein>
    <submittedName>
        <fullName evidence="1">Uncharacterized protein</fullName>
    </submittedName>
</protein>
<reference evidence="1 2" key="1">
    <citation type="journal article" date="2017" name="Environ. Microbiol.">
        <title>Genomic and physiological analyses of 'Reinekea forsetii' reveal a versatile opportunistic lifestyle during spring algae blooms.</title>
        <authorList>
            <person name="Avci B."/>
            <person name="Hahnke R.L."/>
            <person name="Chafee M."/>
            <person name="Fischer T."/>
            <person name="Gruber-Vodicka H."/>
            <person name="Tegetmeyer H.E."/>
            <person name="Harder J."/>
            <person name="Fuchs B.M."/>
            <person name="Amann R.I."/>
            <person name="Teeling H."/>
        </authorList>
    </citation>
    <scope>NUCLEOTIDE SEQUENCE [LARGE SCALE GENOMIC DNA]</scope>
    <source>
        <strain evidence="1 2">Hel1_31_D35</strain>
    </source>
</reference>
<sequence length="49" mass="5774">MLAENCQGQPNWPLLALPRIGIDYWEQVQWIQKQITNSKIKPLPRWITG</sequence>
<name>A0A2K8KMS4_9GAMM</name>
<organism evidence="1 2">
    <name type="scientific">Reinekea forsetii</name>
    <dbReference type="NCBI Taxonomy" id="1336806"/>
    <lineage>
        <taxon>Bacteria</taxon>
        <taxon>Pseudomonadati</taxon>
        <taxon>Pseudomonadota</taxon>
        <taxon>Gammaproteobacteria</taxon>
        <taxon>Oceanospirillales</taxon>
        <taxon>Saccharospirillaceae</taxon>
        <taxon>Reinekea</taxon>
    </lineage>
</organism>
<accession>A0A2K8KMS4</accession>
<evidence type="ECO:0000313" key="2">
    <source>
        <dbReference type="Proteomes" id="UP000229757"/>
    </source>
</evidence>